<evidence type="ECO:0000313" key="1">
    <source>
        <dbReference type="EMBL" id="KTF07856.1"/>
    </source>
</evidence>
<dbReference type="AlphaFoldDB" id="A0A1B6NWN5"/>
<dbReference type="EMBL" id="AYSL01000300">
    <property type="protein sequence ID" value="KTF07856.1"/>
    <property type="molecule type" value="Genomic_DNA"/>
</dbReference>
<proteinExistence type="predicted"/>
<accession>A0A1B6NWN5</accession>
<sequence>MRSSILRIKRRASVRFSRRYWLSGLSSPRLTKLAYS</sequence>
<name>A0A1B6NWN5_9ZZZZ</name>
<organism evidence="1">
    <name type="scientific">marine sediment metagenome</name>
    <dbReference type="NCBI Taxonomy" id="412755"/>
    <lineage>
        <taxon>unclassified sequences</taxon>
        <taxon>metagenomes</taxon>
        <taxon>ecological metagenomes</taxon>
    </lineage>
</organism>
<comment type="caution">
    <text evidence="1">The sequence shown here is derived from an EMBL/GenBank/DDBJ whole genome shotgun (WGS) entry which is preliminary data.</text>
</comment>
<gene>
    <name evidence="1" type="ORF">MGSAQ_000649</name>
</gene>
<reference evidence="1" key="1">
    <citation type="submission" date="2013-11" db="EMBL/GenBank/DDBJ databases">
        <title>Microbial diversity, functional groups and degradation webs in Northern and Southern Mediterranean and Red Sea marine crude oil polluted sites.</title>
        <authorList>
            <person name="Daffonchio D."/>
            <person name="Mapelli F."/>
            <person name="Ferrer M."/>
            <person name="Richter M."/>
            <person name="Cherif A."/>
            <person name="Malkawi H.I."/>
            <person name="Yakimov M.M."/>
            <person name="Abdel-Fattah Y.R."/>
            <person name="Blaghen M."/>
            <person name="Golyshin P.N."/>
            <person name="Kalogerakis N."/>
            <person name="Boon N."/>
            <person name="Magagnini M."/>
            <person name="Fava F."/>
        </authorList>
    </citation>
    <scope>NUCLEOTIDE SEQUENCE</scope>
</reference>
<protein>
    <submittedName>
        <fullName evidence="1">Uncharacterized protein</fullName>
    </submittedName>
</protein>